<organism evidence="2 3">
    <name type="scientific">Flavisolibacter tropicus</name>
    <dbReference type="NCBI Taxonomy" id="1492898"/>
    <lineage>
        <taxon>Bacteria</taxon>
        <taxon>Pseudomonadati</taxon>
        <taxon>Bacteroidota</taxon>
        <taxon>Chitinophagia</taxon>
        <taxon>Chitinophagales</taxon>
        <taxon>Chitinophagaceae</taxon>
        <taxon>Flavisolibacter</taxon>
    </lineage>
</organism>
<reference evidence="3" key="1">
    <citation type="submission" date="2015-01" db="EMBL/GenBank/DDBJ databases">
        <title>Flavisolibacter sp./LCS9/ whole genome sequencing.</title>
        <authorList>
            <person name="Kim M.K."/>
            <person name="Srinivasan S."/>
            <person name="Lee J.-J."/>
        </authorList>
    </citation>
    <scope>NUCLEOTIDE SEQUENCE [LARGE SCALE GENOMIC DNA]</scope>
    <source>
        <strain evidence="3">LCS9</strain>
    </source>
</reference>
<evidence type="ECO:0000256" key="1">
    <source>
        <dbReference type="SAM" id="Phobius"/>
    </source>
</evidence>
<dbReference type="OrthoDB" id="1495688at2"/>
<dbReference type="EMBL" id="CP011390">
    <property type="protein sequence ID" value="ANE51653.1"/>
    <property type="molecule type" value="Genomic_DNA"/>
</dbReference>
<dbReference type="AlphaFoldDB" id="A0A172TY02"/>
<evidence type="ECO:0000313" key="3">
    <source>
        <dbReference type="Proteomes" id="UP000077177"/>
    </source>
</evidence>
<dbReference type="KEGG" id="fla:SY85_15235"/>
<keyword evidence="1" id="KW-0812">Transmembrane</keyword>
<evidence type="ECO:0000313" key="2">
    <source>
        <dbReference type="EMBL" id="ANE51653.1"/>
    </source>
</evidence>
<keyword evidence="1" id="KW-1133">Transmembrane helix</keyword>
<proteinExistence type="predicted"/>
<keyword evidence="1" id="KW-0472">Membrane</keyword>
<reference evidence="2 3" key="2">
    <citation type="journal article" date="2016" name="Int. J. Syst. Evol. Microbiol.">
        <title>Flavisolibacter tropicus sp. nov., isolated from tropical soil.</title>
        <authorList>
            <person name="Lee J.J."/>
            <person name="Kang M.S."/>
            <person name="Kim G.S."/>
            <person name="Lee C.S."/>
            <person name="Lim S."/>
            <person name="Lee J."/>
            <person name="Roh S.H."/>
            <person name="Kang H."/>
            <person name="Ha J.M."/>
            <person name="Bae S."/>
            <person name="Jung H.Y."/>
            <person name="Kim M.K."/>
        </authorList>
    </citation>
    <scope>NUCLEOTIDE SEQUENCE [LARGE SCALE GENOMIC DNA]</scope>
    <source>
        <strain evidence="2 3">LCS9</strain>
    </source>
</reference>
<name>A0A172TY02_9BACT</name>
<keyword evidence="3" id="KW-1185">Reference proteome</keyword>
<dbReference type="RefSeq" id="WP_066405768.1">
    <property type="nucleotide sequence ID" value="NZ_CP011390.1"/>
</dbReference>
<sequence>MFAVAVIAGFIAPFKPWRWGIFVVLLQPYALFIQYQAGPFIIVSLFFFVFMAVAIGCAYIGKVLRSHVKQ</sequence>
<protein>
    <submittedName>
        <fullName evidence="2">Uncharacterized protein</fullName>
    </submittedName>
</protein>
<dbReference type="Proteomes" id="UP000077177">
    <property type="component" value="Chromosome"/>
</dbReference>
<feature type="transmembrane region" description="Helical" evidence="1">
    <location>
        <begin position="40"/>
        <end position="61"/>
    </location>
</feature>
<gene>
    <name evidence="2" type="ORF">SY85_15235</name>
</gene>
<accession>A0A172TY02</accession>